<evidence type="ECO:0000256" key="1">
    <source>
        <dbReference type="ARBA" id="ARBA00004202"/>
    </source>
</evidence>
<sequence length="290" mass="31961">MTNPILRLQDVTFNYPDGSRGLKRCTLEVERGSRTAILGGNGAGKTTLCLHLNGILRPQSGKVLCDGRPVDYSRRGLKQLRSRVGLVFQNPDAQLLSASVREDVSFGPLNLGLDKHSVRDRVEKALAAVGLSELADKPVHNLSFGQKKRVCLAGVLAMRPEVIVLDEPFSSLDLPMRWDLRAILERLSSEGITVLICCHDLDFAYEWADRWHIIAAGKLAASYGMAEVPHNLPRLAELGLGAPAVAELYQELVAAGFLPPATPPPRSHADLLLRIRQAKELLNQNRRFRL</sequence>
<keyword evidence="6 9" id="KW-0067">ATP-binding</keyword>
<dbReference type="NCBIfam" id="TIGR01166">
    <property type="entry name" value="cbiO"/>
    <property type="match status" value="1"/>
</dbReference>
<evidence type="ECO:0000256" key="8">
    <source>
        <dbReference type="ARBA" id="ARBA00023136"/>
    </source>
</evidence>
<dbReference type="PANTHER" id="PTHR43553:SF24">
    <property type="entry name" value="ENERGY-COUPLING FACTOR TRANSPORTER ATP-BINDING PROTEIN ECFA1"/>
    <property type="match status" value="1"/>
</dbReference>
<organism evidence="11">
    <name type="scientific">Desulfobacca acetoxidans</name>
    <dbReference type="NCBI Taxonomy" id="60893"/>
    <lineage>
        <taxon>Bacteria</taxon>
        <taxon>Pseudomonadati</taxon>
        <taxon>Thermodesulfobacteriota</taxon>
        <taxon>Desulfobaccia</taxon>
        <taxon>Desulfobaccales</taxon>
        <taxon>Desulfobaccaceae</taxon>
        <taxon>Desulfobacca</taxon>
    </lineage>
</organism>
<comment type="caution">
    <text evidence="11">The sequence shown here is derived from an EMBL/GenBank/DDBJ whole genome shotgun (WGS) entry which is preliminary data.</text>
</comment>
<dbReference type="InterPro" id="IPR005876">
    <property type="entry name" value="Co_trans_ATP-bd"/>
</dbReference>
<comment type="subcellular location">
    <subcellularLocation>
        <location evidence="1 9">Cell membrane</location>
        <topology evidence="1 9">Peripheral membrane protein</topology>
    </subcellularLocation>
</comment>
<dbReference type="InterPro" id="IPR017871">
    <property type="entry name" value="ABC_transporter-like_CS"/>
</dbReference>
<keyword evidence="4 9" id="KW-1003">Cell membrane</keyword>
<accession>A0A7C3Z381</accession>
<protein>
    <recommendedName>
        <fullName evidence="9">ABC transporter ATP-binding protein</fullName>
    </recommendedName>
</protein>
<evidence type="ECO:0000313" key="11">
    <source>
        <dbReference type="EMBL" id="HGF35626.1"/>
    </source>
</evidence>
<dbReference type="InterPro" id="IPR015856">
    <property type="entry name" value="ABC_transpr_CbiO/EcfA_su"/>
</dbReference>
<dbReference type="InterPro" id="IPR050095">
    <property type="entry name" value="ECF_ABC_transporter_ATP-bd"/>
</dbReference>
<dbReference type="GO" id="GO:0016887">
    <property type="term" value="F:ATP hydrolysis activity"/>
    <property type="evidence" value="ECO:0007669"/>
    <property type="project" value="InterPro"/>
</dbReference>
<dbReference type="PANTHER" id="PTHR43553">
    <property type="entry name" value="HEAVY METAL TRANSPORTER"/>
    <property type="match status" value="1"/>
</dbReference>
<keyword evidence="7" id="KW-1278">Translocase</keyword>
<dbReference type="CDD" id="cd03225">
    <property type="entry name" value="ABC_cobalt_CbiO_domain1"/>
    <property type="match status" value="1"/>
</dbReference>
<evidence type="ECO:0000256" key="5">
    <source>
        <dbReference type="ARBA" id="ARBA00022741"/>
    </source>
</evidence>
<dbReference type="PROSITE" id="PS50893">
    <property type="entry name" value="ABC_TRANSPORTER_2"/>
    <property type="match status" value="1"/>
</dbReference>
<keyword evidence="5 9" id="KW-0547">Nucleotide-binding</keyword>
<dbReference type="AlphaFoldDB" id="A0A7C3Z381"/>
<name>A0A7C3Z381_9BACT</name>
<evidence type="ECO:0000256" key="3">
    <source>
        <dbReference type="ARBA" id="ARBA00022448"/>
    </source>
</evidence>
<evidence type="ECO:0000259" key="10">
    <source>
        <dbReference type="PROSITE" id="PS50893"/>
    </source>
</evidence>
<evidence type="ECO:0000256" key="7">
    <source>
        <dbReference type="ARBA" id="ARBA00022967"/>
    </source>
</evidence>
<dbReference type="InterPro" id="IPR003593">
    <property type="entry name" value="AAA+_ATPase"/>
</dbReference>
<dbReference type="GO" id="GO:0042626">
    <property type="term" value="F:ATPase-coupled transmembrane transporter activity"/>
    <property type="evidence" value="ECO:0007669"/>
    <property type="project" value="TreeGrafter"/>
</dbReference>
<reference evidence="11" key="1">
    <citation type="journal article" date="2020" name="mSystems">
        <title>Genome- and Community-Level Interaction Insights into Carbon Utilization and Element Cycling Functions of Hydrothermarchaeota in Hydrothermal Sediment.</title>
        <authorList>
            <person name="Zhou Z."/>
            <person name="Liu Y."/>
            <person name="Xu W."/>
            <person name="Pan J."/>
            <person name="Luo Z.H."/>
            <person name="Li M."/>
        </authorList>
    </citation>
    <scope>NUCLEOTIDE SEQUENCE [LARGE SCALE GENOMIC DNA]</scope>
    <source>
        <strain evidence="11">SpSt-897</strain>
    </source>
</reference>
<dbReference type="GO" id="GO:0005524">
    <property type="term" value="F:ATP binding"/>
    <property type="evidence" value="ECO:0007669"/>
    <property type="project" value="UniProtKB-UniRule"/>
</dbReference>
<dbReference type="FunFam" id="3.40.50.300:FF:000224">
    <property type="entry name" value="Energy-coupling factor transporter ATP-binding protein EcfA"/>
    <property type="match status" value="1"/>
</dbReference>
<dbReference type="InterPro" id="IPR027417">
    <property type="entry name" value="P-loop_NTPase"/>
</dbReference>
<dbReference type="PROSITE" id="PS00211">
    <property type="entry name" value="ABC_TRANSPORTER_1"/>
    <property type="match status" value="1"/>
</dbReference>
<keyword evidence="3 9" id="KW-0813">Transport</keyword>
<gene>
    <name evidence="11" type="ORF">ENW96_14805</name>
</gene>
<keyword evidence="8 9" id="KW-0472">Membrane</keyword>
<comment type="function">
    <text evidence="9">Part of an ABC transporter complex. Responsible for energy coupling to the transport system.</text>
</comment>
<dbReference type="GO" id="GO:0006824">
    <property type="term" value="P:cobalt ion transport"/>
    <property type="evidence" value="ECO:0007669"/>
    <property type="project" value="InterPro"/>
</dbReference>
<dbReference type="Gene3D" id="3.40.50.300">
    <property type="entry name" value="P-loop containing nucleotide triphosphate hydrolases"/>
    <property type="match status" value="1"/>
</dbReference>
<dbReference type="InterPro" id="IPR003439">
    <property type="entry name" value="ABC_transporter-like_ATP-bd"/>
</dbReference>
<dbReference type="SMART" id="SM00382">
    <property type="entry name" value="AAA"/>
    <property type="match status" value="1"/>
</dbReference>
<dbReference type="SUPFAM" id="SSF52540">
    <property type="entry name" value="P-loop containing nucleoside triphosphate hydrolases"/>
    <property type="match status" value="1"/>
</dbReference>
<proteinExistence type="inferred from homology"/>
<dbReference type="Pfam" id="PF00005">
    <property type="entry name" value="ABC_tran"/>
    <property type="match status" value="1"/>
</dbReference>
<dbReference type="EMBL" id="DTMF01000357">
    <property type="protein sequence ID" value="HGF35626.1"/>
    <property type="molecule type" value="Genomic_DNA"/>
</dbReference>
<feature type="domain" description="ABC transporter" evidence="10">
    <location>
        <begin position="6"/>
        <end position="241"/>
    </location>
</feature>
<evidence type="ECO:0000256" key="2">
    <source>
        <dbReference type="ARBA" id="ARBA00005417"/>
    </source>
</evidence>
<evidence type="ECO:0000256" key="6">
    <source>
        <dbReference type="ARBA" id="ARBA00022840"/>
    </source>
</evidence>
<evidence type="ECO:0000256" key="9">
    <source>
        <dbReference type="RuleBase" id="RU364103"/>
    </source>
</evidence>
<evidence type="ECO:0000256" key="4">
    <source>
        <dbReference type="ARBA" id="ARBA00022475"/>
    </source>
</evidence>
<comment type="similarity">
    <text evidence="2 9">Belongs to the ABC transporter superfamily.</text>
</comment>
<dbReference type="GO" id="GO:0043190">
    <property type="term" value="C:ATP-binding cassette (ABC) transporter complex"/>
    <property type="evidence" value="ECO:0007669"/>
    <property type="project" value="TreeGrafter"/>
</dbReference>